<keyword evidence="8 12" id="KW-0798">TonB box</keyword>
<keyword evidence="2 11" id="KW-0813">Transport</keyword>
<keyword evidence="6" id="KW-0408">Iron</keyword>
<keyword evidence="9 11" id="KW-0472">Membrane</keyword>
<dbReference type="Proteomes" id="UP001606305">
    <property type="component" value="Unassembled WGS sequence"/>
</dbReference>
<feature type="domain" description="TonB-dependent receptor-like beta-barrel" evidence="14">
    <location>
        <begin position="309"/>
        <end position="743"/>
    </location>
</feature>
<organism evidence="16 17">
    <name type="scientific">Pelomonas nitida</name>
    <dbReference type="NCBI Taxonomy" id="3299027"/>
    <lineage>
        <taxon>Bacteria</taxon>
        <taxon>Pseudomonadati</taxon>
        <taxon>Pseudomonadota</taxon>
        <taxon>Betaproteobacteria</taxon>
        <taxon>Burkholderiales</taxon>
        <taxon>Sphaerotilaceae</taxon>
        <taxon>Roseateles</taxon>
    </lineage>
</organism>
<evidence type="ECO:0000313" key="16">
    <source>
        <dbReference type="EMBL" id="MFG6456518.1"/>
    </source>
</evidence>
<evidence type="ECO:0000256" key="9">
    <source>
        <dbReference type="ARBA" id="ARBA00023136"/>
    </source>
</evidence>
<feature type="signal peptide" evidence="13">
    <location>
        <begin position="1"/>
        <end position="40"/>
    </location>
</feature>
<keyword evidence="10 11" id="KW-0998">Cell outer membrane</keyword>
<dbReference type="InterPro" id="IPR000531">
    <property type="entry name" value="Beta-barrel_TonB"/>
</dbReference>
<accession>A0ABW7G3L1</accession>
<dbReference type="PANTHER" id="PTHR32552:SF81">
    <property type="entry name" value="TONB-DEPENDENT OUTER MEMBRANE RECEPTOR"/>
    <property type="match status" value="1"/>
</dbReference>
<evidence type="ECO:0000256" key="4">
    <source>
        <dbReference type="ARBA" id="ARBA00022496"/>
    </source>
</evidence>
<dbReference type="InterPro" id="IPR012910">
    <property type="entry name" value="Plug_dom"/>
</dbReference>
<evidence type="ECO:0000256" key="13">
    <source>
        <dbReference type="SAM" id="SignalP"/>
    </source>
</evidence>
<dbReference type="InterPro" id="IPR039426">
    <property type="entry name" value="TonB-dep_rcpt-like"/>
</dbReference>
<feature type="chain" id="PRO_5045734224" evidence="13">
    <location>
        <begin position="41"/>
        <end position="779"/>
    </location>
</feature>
<comment type="caution">
    <text evidence="16">The sequence shown here is derived from an EMBL/GenBank/DDBJ whole genome shotgun (WGS) entry which is preliminary data.</text>
</comment>
<keyword evidence="7" id="KW-0406">Ion transport</keyword>
<reference evidence="16 17" key="1">
    <citation type="submission" date="2024-09" db="EMBL/GenBank/DDBJ databases">
        <title>Novel species of the genus Pelomonas and Roseateles isolated from streams.</title>
        <authorList>
            <person name="Lu H."/>
        </authorList>
    </citation>
    <scope>NUCLEOTIDE SEQUENCE [LARGE SCALE GENOMIC DNA]</scope>
    <source>
        <strain evidence="16 17">BYS96W</strain>
    </source>
</reference>
<evidence type="ECO:0000313" key="17">
    <source>
        <dbReference type="Proteomes" id="UP001606305"/>
    </source>
</evidence>
<keyword evidence="4" id="KW-0410">Iron transport</keyword>
<evidence type="ECO:0000256" key="12">
    <source>
        <dbReference type="RuleBase" id="RU003357"/>
    </source>
</evidence>
<keyword evidence="13" id="KW-0732">Signal</keyword>
<evidence type="ECO:0000256" key="1">
    <source>
        <dbReference type="ARBA" id="ARBA00004571"/>
    </source>
</evidence>
<dbReference type="PANTHER" id="PTHR32552">
    <property type="entry name" value="FERRICHROME IRON RECEPTOR-RELATED"/>
    <property type="match status" value="1"/>
</dbReference>
<comment type="similarity">
    <text evidence="11 12">Belongs to the TonB-dependent receptor family.</text>
</comment>
<dbReference type="PROSITE" id="PS52016">
    <property type="entry name" value="TONB_DEPENDENT_REC_3"/>
    <property type="match status" value="1"/>
</dbReference>
<evidence type="ECO:0000256" key="7">
    <source>
        <dbReference type="ARBA" id="ARBA00023065"/>
    </source>
</evidence>
<dbReference type="SUPFAM" id="SSF56935">
    <property type="entry name" value="Porins"/>
    <property type="match status" value="1"/>
</dbReference>
<gene>
    <name evidence="16" type="ORF">ACG00X_06700</name>
</gene>
<keyword evidence="17" id="KW-1185">Reference proteome</keyword>
<dbReference type="RefSeq" id="WP_394487269.1">
    <property type="nucleotide sequence ID" value="NZ_JBIGIA010000004.1"/>
</dbReference>
<dbReference type="Pfam" id="PF07715">
    <property type="entry name" value="Plug"/>
    <property type="match status" value="1"/>
</dbReference>
<evidence type="ECO:0000256" key="10">
    <source>
        <dbReference type="ARBA" id="ARBA00023237"/>
    </source>
</evidence>
<keyword evidence="16" id="KW-0675">Receptor</keyword>
<sequence>MREVFQGEAGVARASGRPWSRPSRPTVLVLALLAAAPVLAQQAGDASDGGASGAAEGDTVRLAPVTVTATRRAESLQSVPLAVSVVSGDALEQANRNTLGALASAVPSVNFRTGASNKDTSLFVRGVGTISTSPGVEPTVSTVIDGVVLARPGQATLDLLDVDRVEVLRGSQGTLFGKNASAGVVNIVTRAPSSVTEGYLDVAHFSGGNENRLRAGISGAIAPGLNGSVTALLGRYDGNVTNVYDGSTVNGYDKQGVRAKLAWQANATLKFTLAADALNSHDDIPTGVVTRTQLVAYPSGAVTAYPAFAAALAPVVASSDNRRINANLKTEVKDRSRGASLTGEARLGEHTLTAITAWRGWDNTQLQDGDRLAAPVAGQPQSHDRGTVAFQQWSQEFRLASPQGETFDYVAGVYYLHTRDAETYRRDVKRVGAGGALLEDWGVAAFGSSSDSTAAFGEGRWHLRPDVHALLGLRWTEDQLDFHHQRTRSVPDAQFAGTVPGVNADVAQSGGTSRNATSGRAGLQWDVDATTTSYLTYSRGYKGPAFNVFFNMLPRDTLALNPETSRGLEAGLKTELLDRRLRLNLALFSTKYRNYQANFYDLVSGSVVTRLINAGDVSSRGAELDATWRASAALSFGAALAYTKARIDHFNCPAGAATSCQVDGQPLPFAPDWKTAINANYKVSLSGGWQADIGTDYSWQSRTQFDIGQTADTVQGAYGIWNASLAFTQAQRGWRVALLAKNLTDRSYAAFLARGGSYVNRAVPRDDQRYFGVNVRKDF</sequence>
<dbReference type="InterPro" id="IPR036942">
    <property type="entry name" value="Beta-barrel_TonB_sf"/>
</dbReference>
<dbReference type="Pfam" id="PF00593">
    <property type="entry name" value="TonB_dep_Rec_b-barrel"/>
    <property type="match status" value="1"/>
</dbReference>
<protein>
    <submittedName>
        <fullName evidence="16">TonB-dependent receptor</fullName>
    </submittedName>
</protein>
<evidence type="ECO:0000259" key="14">
    <source>
        <dbReference type="Pfam" id="PF00593"/>
    </source>
</evidence>
<comment type="subcellular location">
    <subcellularLocation>
        <location evidence="1 11">Cell outer membrane</location>
        <topology evidence="1 11">Multi-pass membrane protein</topology>
    </subcellularLocation>
</comment>
<dbReference type="Gene3D" id="2.40.170.20">
    <property type="entry name" value="TonB-dependent receptor, beta-barrel domain"/>
    <property type="match status" value="1"/>
</dbReference>
<evidence type="ECO:0000256" key="3">
    <source>
        <dbReference type="ARBA" id="ARBA00022452"/>
    </source>
</evidence>
<keyword evidence="3 11" id="KW-1134">Transmembrane beta strand</keyword>
<evidence type="ECO:0000256" key="11">
    <source>
        <dbReference type="PROSITE-ProRule" id="PRU01360"/>
    </source>
</evidence>
<evidence type="ECO:0000256" key="6">
    <source>
        <dbReference type="ARBA" id="ARBA00023004"/>
    </source>
</evidence>
<proteinExistence type="inferred from homology"/>
<evidence type="ECO:0000259" key="15">
    <source>
        <dbReference type="Pfam" id="PF07715"/>
    </source>
</evidence>
<keyword evidence="5 11" id="KW-0812">Transmembrane</keyword>
<evidence type="ECO:0000256" key="5">
    <source>
        <dbReference type="ARBA" id="ARBA00022692"/>
    </source>
</evidence>
<dbReference type="EMBL" id="JBIGIA010000004">
    <property type="protein sequence ID" value="MFG6456518.1"/>
    <property type="molecule type" value="Genomic_DNA"/>
</dbReference>
<evidence type="ECO:0000256" key="8">
    <source>
        <dbReference type="ARBA" id="ARBA00023077"/>
    </source>
</evidence>
<name>A0ABW7G3L1_9BURK</name>
<evidence type="ECO:0000256" key="2">
    <source>
        <dbReference type="ARBA" id="ARBA00022448"/>
    </source>
</evidence>
<feature type="domain" description="TonB-dependent receptor plug" evidence="15">
    <location>
        <begin position="76"/>
        <end position="184"/>
    </location>
</feature>